<organism evidence="10 11">
    <name type="scientific">Ceratopteris richardii</name>
    <name type="common">Triangle waterfern</name>
    <dbReference type="NCBI Taxonomy" id="49495"/>
    <lineage>
        <taxon>Eukaryota</taxon>
        <taxon>Viridiplantae</taxon>
        <taxon>Streptophyta</taxon>
        <taxon>Embryophyta</taxon>
        <taxon>Tracheophyta</taxon>
        <taxon>Polypodiopsida</taxon>
        <taxon>Polypodiidae</taxon>
        <taxon>Polypodiales</taxon>
        <taxon>Pteridineae</taxon>
        <taxon>Pteridaceae</taxon>
        <taxon>Parkerioideae</taxon>
        <taxon>Ceratopteris</taxon>
    </lineage>
</organism>
<dbReference type="Proteomes" id="UP000825935">
    <property type="component" value="Chromosome 17"/>
</dbReference>
<comment type="function">
    <text evidence="8">Ferredoxins are iron-sulfur proteins that transfer electrons in a wide variety of metabolic reactions.</text>
</comment>
<dbReference type="InterPro" id="IPR036010">
    <property type="entry name" value="2Fe-2S_ferredoxin-like_sf"/>
</dbReference>
<evidence type="ECO:0000256" key="4">
    <source>
        <dbReference type="ARBA" id="ARBA00022723"/>
    </source>
</evidence>
<keyword evidence="7 8" id="KW-0411">Iron-sulfur</keyword>
<dbReference type="GO" id="GO:0009055">
    <property type="term" value="F:electron transfer activity"/>
    <property type="evidence" value="ECO:0007669"/>
    <property type="project" value="InterPro"/>
</dbReference>
<evidence type="ECO:0000256" key="1">
    <source>
        <dbReference type="ARBA" id="ARBA00007874"/>
    </source>
</evidence>
<evidence type="ECO:0000313" key="10">
    <source>
        <dbReference type="EMBL" id="KAH7373773.1"/>
    </source>
</evidence>
<evidence type="ECO:0000256" key="3">
    <source>
        <dbReference type="ARBA" id="ARBA00022714"/>
    </source>
</evidence>
<keyword evidence="6 8" id="KW-0408">Iron</keyword>
<feature type="domain" description="2Fe-2S ferredoxin-type" evidence="9">
    <location>
        <begin position="54"/>
        <end position="145"/>
    </location>
</feature>
<evidence type="ECO:0000256" key="8">
    <source>
        <dbReference type="RuleBase" id="RU364001"/>
    </source>
</evidence>
<dbReference type="OrthoDB" id="1885901at2759"/>
<comment type="cofactor">
    <cofactor evidence="8">
        <name>[2Fe-2S] cluster</name>
        <dbReference type="ChEBI" id="CHEBI:190135"/>
    </cofactor>
    <text evidence="8">Binds 1 [2Fe-2S] cluster.</text>
</comment>
<dbReference type="NCBIfam" id="TIGR02008">
    <property type="entry name" value="fdx_plant"/>
    <property type="match status" value="1"/>
</dbReference>
<keyword evidence="4 8" id="KW-0479">Metal-binding</keyword>
<evidence type="ECO:0000256" key="6">
    <source>
        <dbReference type="ARBA" id="ARBA00023004"/>
    </source>
</evidence>
<accession>A0A8T2SWU4</accession>
<dbReference type="InterPro" id="IPR006058">
    <property type="entry name" value="2Fe2S_fd_BS"/>
</dbReference>
<dbReference type="PANTHER" id="PTHR43112:SF3">
    <property type="entry name" value="FERREDOXIN-2, CHLOROPLASTIC"/>
    <property type="match status" value="1"/>
</dbReference>
<dbReference type="OMA" id="WSINPPL"/>
<evidence type="ECO:0000256" key="2">
    <source>
        <dbReference type="ARBA" id="ARBA00022448"/>
    </source>
</evidence>
<dbReference type="PROSITE" id="PS51085">
    <property type="entry name" value="2FE2S_FER_2"/>
    <property type="match status" value="1"/>
</dbReference>
<dbReference type="SUPFAM" id="SSF54292">
    <property type="entry name" value="2Fe-2S ferredoxin-like"/>
    <property type="match status" value="1"/>
</dbReference>
<dbReference type="Pfam" id="PF00111">
    <property type="entry name" value="Fer2"/>
    <property type="match status" value="1"/>
</dbReference>
<evidence type="ECO:0000259" key="9">
    <source>
        <dbReference type="PROSITE" id="PS51085"/>
    </source>
</evidence>
<dbReference type="InterPro" id="IPR010241">
    <property type="entry name" value="Fd_pln"/>
</dbReference>
<dbReference type="AlphaFoldDB" id="A0A8T2SWU4"/>
<dbReference type="GO" id="GO:0046872">
    <property type="term" value="F:metal ion binding"/>
    <property type="evidence" value="ECO:0007669"/>
    <property type="project" value="UniProtKB-KW"/>
</dbReference>
<dbReference type="PROSITE" id="PS00197">
    <property type="entry name" value="2FE2S_FER_1"/>
    <property type="match status" value="1"/>
</dbReference>
<keyword evidence="2 8" id="KW-0813">Transport</keyword>
<reference evidence="10" key="1">
    <citation type="submission" date="2021-08" db="EMBL/GenBank/DDBJ databases">
        <title>WGS assembly of Ceratopteris richardii.</title>
        <authorList>
            <person name="Marchant D.B."/>
            <person name="Chen G."/>
            <person name="Jenkins J."/>
            <person name="Shu S."/>
            <person name="Leebens-Mack J."/>
            <person name="Grimwood J."/>
            <person name="Schmutz J."/>
            <person name="Soltis P."/>
            <person name="Soltis D."/>
            <person name="Chen Z.-H."/>
        </authorList>
    </citation>
    <scope>NUCLEOTIDE SEQUENCE</scope>
    <source>
        <strain evidence="10">Whitten #5841</strain>
        <tissue evidence="10">Leaf</tissue>
    </source>
</reference>
<keyword evidence="11" id="KW-1185">Reference proteome</keyword>
<keyword evidence="8" id="KW-0934">Plastid</keyword>
<evidence type="ECO:0000313" key="11">
    <source>
        <dbReference type="Proteomes" id="UP000825935"/>
    </source>
</evidence>
<proteinExistence type="inferred from homology"/>
<comment type="similarity">
    <text evidence="1 8">Belongs to the 2Fe2S plant-type ferredoxin family.</text>
</comment>
<protein>
    <recommendedName>
        <fullName evidence="8">Ferredoxin</fullName>
    </recommendedName>
</protein>
<dbReference type="GO" id="GO:0009570">
    <property type="term" value="C:chloroplast stroma"/>
    <property type="evidence" value="ECO:0007669"/>
    <property type="project" value="TreeGrafter"/>
</dbReference>
<gene>
    <name evidence="10" type="ORF">KP509_17G074400</name>
</gene>
<dbReference type="GO" id="GO:0051537">
    <property type="term" value="F:2 iron, 2 sulfur cluster binding"/>
    <property type="evidence" value="ECO:0007669"/>
    <property type="project" value="UniProtKB-KW"/>
</dbReference>
<dbReference type="Gene3D" id="3.10.20.30">
    <property type="match status" value="1"/>
</dbReference>
<dbReference type="InterPro" id="IPR012675">
    <property type="entry name" value="Beta-grasp_dom_sf"/>
</dbReference>
<evidence type="ECO:0000256" key="5">
    <source>
        <dbReference type="ARBA" id="ARBA00022982"/>
    </source>
</evidence>
<keyword evidence="8" id="KW-0150">Chloroplast</keyword>
<comment type="subcellular location">
    <subcellularLocation>
        <location evidence="8">Plastid</location>
        <location evidence="8">Chloroplast</location>
    </subcellularLocation>
</comment>
<keyword evidence="3 8" id="KW-0001">2Fe-2S</keyword>
<evidence type="ECO:0000256" key="7">
    <source>
        <dbReference type="ARBA" id="ARBA00023014"/>
    </source>
</evidence>
<dbReference type="PANTHER" id="PTHR43112">
    <property type="entry name" value="FERREDOXIN"/>
    <property type="match status" value="1"/>
</dbReference>
<comment type="caution">
    <text evidence="10">The sequence shown here is derived from an EMBL/GenBank/DDBJ whole genome shotgun (WGS) entry which is preliminary data.</text>
</comment>
<name>A0A8T2SWU4_CERRI</name>
<dbReference type="InterPro" id="IPR001041">
    <property type="entry name" value="2Fe-2S_ferredoxin-type"/>
</dbReference>
<dbReference type="EMBL" id="CM035422">
    <property type="protein sequence ID" value="KAH7373773.1"/>
    <property type="molecule type" value="Genomic_DNA"/>
</dbReference>
<keyword evidence="5 8" id="KW-0249">Electron transport</keyword>
<dbReference type="CDD" id="cd00207">
    <property type="entry name" value="fer2"/>
    <property type="match status" value="1"/>
</dbReference>
<dbReference type="GO" id="GO:0022900">
    <property type="term" value="P:electron transport chain"/>
    <property type="evidence" value="ECO:0007669"/>
    <property type="project" value="InterPro"/>
</dbReference>
<sequence length="148" mass="15764">MATLAINSIALKPMCEKNVCSFTSPGTCAAQQLSFTTSGLILGPRRSVITNASYTVKLLMPGGEEQTFEALDDEYILDTAEERGLELPSSCRSGACSACCAKLLEGEVDQSDGSFLTDAQIKDGYVLTCVAYPLTNVVLKTHLGDEVK</sequence>